<feature type="signal peptide" evidence="2">
    <location>
        <begin position="1"/>
        <end position="17"/>
    </location>
</feature>
<reference evidence="3 4" key="1">
    <citation type="submission" date="2020-06" db="EMBL/GenBank/DDBJ databases">
        <title>Sphingomonas hominis sp. nov., a member of the Sphingomonas, isolated from the hair of a 22-year-old girl.</title>
        <authorList>
            <person name="Zhang D.-F."/>
            <person name="Cui X.-W."/>
        </authorList>
    </citation>
    <scope>NUCLEOTIDE SEQUENCE [LARGE SCALE GENOMIC DNA]</scope>
    <source>
        <strain evidence="3 4">HHU CXW</strain>
    </source>
</reference>
<proteinExistence type="inferred from homology"/>
<dbReference type="Gene3D" id="1.20.1600.10">
    <property type="entry name" value="Outer membrane efflux proteins (OEP)"/>
    <property type="match status" value="2"/>
</dbReference>
<protein>
    <submittedName>
        <fullName evidence="3">Efflux transporter outer membrane subunit</fullName>
    </submittedName>
</protein>
<accession>A0ABX2JG25</accession>
<dbReference type="SUPFAM" id="SSF56954">
    <property type="entry name" value="Outer membrane efflux proteins (OEP)"/>
    <property type="match status" value="1"/>
</dbReference>
<dbReference type="InterPro" id="IPR003423">
    <property type="entry name" value="OMP_efflux"/>
</dbReference>
<keyword evidence="2" id="KW-1134">Transmembrane beta strand</keyword>
<keyword evidence="4" id="KW-1185">Reference proteome</keyword>
<keyword evidence="2" id="KW-0564">Palmitate</keyword>
<evidence type="ECO:0000256" key="2">
    <source>
        <dbReference type="RuleBase" id="RU362097"/>
    </source>
</evidence>
<dbReference type="PANTHER" id="PTHR30203">
    <property type="entry name" value="OUTER MEMBRANE CATION EFFLUX PROTEIN"/>
    <property type="match status" value="1"/>
</dbReference>
<comment type="similarity">
    <text evidence="1 2">Belongs to the outer membrane factor (OMF) (TC 1.B.17) family.</text>
</comment>
<keyword evidence="2" id="KW-0732">Signal</keyword>
<dbReference type="NCBIfam" id="TIGR01845">
    <property type="entry name" value="outer_NodT"/>
    <property type="match status" value="1"/>
</dbReference>
<dbReference type="Gene3D" id="2.20.200.10">
    <property type="entry name" value="Outer membrane efflux proteins (OEP)"/>
    <property type="match status" value="1"/>
</dbReference>
<dbReference type="PROSITE" id="PS51257">
    <property type="entry name" value="PROKAR_LIPOPROTEIN"/>
    <property type="match status" value="1"/>
</dbReference>
<keyword evidence="2" id="KW-0449">Lipoprotein</keyword>
<feature type="chain" id="PRO_5044959172" evidence="2">
    <location>
        <begin position="18"/>
        <end position="516"/>
    </location>
</feature>
<evidence type="ECO:0000313" key="4">
    <source>
        <dbReference type="Proteomes" id="UP000621447"/>
    </source>
</evidence>
<sequence length="516" mass="53211">MNRSVILAALALSTALAGCNLAPKYERPTGAVPAALPQGGVYPRAASDVPDVSAIGWRDFFLDPRLRQVIDTGLANNRDLRIAAGNVLQARAQYRIQRSDLVPTTTLSGSATYTNNIFGATGANAGAGGGGATGSGTGGGIGGVGAGAGGVGGGLGGGGADAGVGGAGVGSSSSNIEFYSVNAGFSAFELDLFGRVRNLSRAALEQYFATEEAQRSTRISLIAEIATAWLTLASDQEQLQLSRRTLQTFAETLRLTQAQFRIGVASELEARQAETNYQSARNDIATLMTRVTQDQNALNLLVGTTVPAEQLPAGLGQGAYTRDALPGDVSSAVLLRRPDVLQAEHQLIAQNANIGAARAAFFPRISLTATIGTISTALSGLFGGGSFTYTGAPSIGLPLFDGGAVKGNLDYARASQQVAVSTYERAIQTAFREVADALAQRGTIGEQVAAQSARANAAQVAARLSEARYRAGVDSFLVSLDAQRTAYAAQQQLVTTRLTSASNLVELYRSLGGGIT</sequence>
<evidence type="ECO:0000256" key="1">
    <source>
        <dbReference type="ARBA" id="ARBA00007613"/>
    </source>
</evidence>
<keyword evidence="2" id="KW-0472">Membrane</keyword>
<dbReference type="PANTHER" id="PTHR30203:SF32">
    <property type="entry name" value="CATION EFFLUX SYSTEM PROTEIN CUSC"/>
    <property type="match status" value="1"/>
</dbReference>
<keyword evidence="2" id="KW-0812">Transmembrane</keyword>
<gene>
    <name evidence="3" type="ORF">HRV97_10165</name>
</gene>
<name>A0ABX2JG25_9SPHN</name>
<organism evidence="3 4">
    <name type="scientific">Sphingomonas hominis</name>
    <dbReference type="NCBI Taxonomy" id="2741495"/>
    <lineage>
        <taxon>Bacteria</taxon>
        <taxon>Pseudomonadati</taxon>
        <taxon>Pseudomonadota</taxon>
        <taxon>Alphaproteobacteria</taxon>
        <taxon>Sphingomonadales</taxon>
        <taxon>Sphingomonadaceae</taxon>
        <taxon>Sphingomonas</taxon>
    </lineage>
</organism>
<comment type="subcellular location">
    <subcellularLocation>
        <location evidence="2">Cell membrane</location>
        <topology evidence="2">Lipid-anchor</topology>
    </subcellularLocation>
</comment>
<comment type="caution">
    <text evidence="3">The sequence shown here is derived from an EMBL/GenBank/DDBJ whole genome shotgun (WGS) entry which is preliminary data.</text>
</comment>
<dbReference type="Proteomes" id="UP000621447">
    <property type="component" value="Unassembled WGS sequence"/>
</dbReference>
<evidence type="ECO:0000313" key="3">
    <source>
        <dbReference type="EMBL" id="NTS65525.1"/>
    </source>
</evidence>
<dbReference type="InterPro" id="IPR010131">
    <property type="entry name" value="MdtP/NodT-like"/>
</dbReference>
<dbReference type="RefSeq" id="WP_174194131.1">
    <property type="nucleotide sequence ID" value="NZ_JABULH010000003.1"/>
</dbReference>
<dbReference type="Pfam" id="PF02321">
    <property type="entry name" value="OEP"/>
    <property type="match status" value="2"/>
</dbReference>
<dbReference type="EMBL" id="JABULH010000003">
    <property type="protein sequence ID" value="NTS65525.1"/>
    <property type="molecule type" value="Genomic_DNA"/>
</dbReference>